<dbReference type="STRING" id="131310.A0A0N4ZKM7"/>
<keyword evidence="1" id="KW-0677">Repeat</keyword>
<organism evidence="5 6">
    <name type="scientific">Parastrongyloides trichosuri</name>
    <name type="common">Possum-specific nematode worm</name>
    <dbReference type="NCBI Taxonomy" id="131310"/>
    <lineage>
        <taxon>Eukaryota</taxon>
        <taxon>Metazoa</taxon>
        <taxon>Ecdysozoa</taxon>
        <taxon>Nematoda</taxon>
        <taxon>Chromadorea</taxon>
        <taxon>Rhabditida</taxon>
        <taxon>Tylenchina</taxon>
        <taxon>Panagrolaimomorpha</taxon>
        <taxon>Strongyloidoidea</taxon>
        <taxon>Strongyloididae</taxon>
        <taxon>Parastrongyloides</taxon>
    </lineage>
</organism>
<dbReference type="PANTHER" id="PTHR13976">
    <property type="entry name" value="HETEROGENEOUS NUCLEAR RIBONUCLEOPROTEIN-RELATED"/>
    <property type="match status" value="1"/>
</dbReference>
<dbReference type="PROSITE" id="PS50102">
    <property type="entry name" value="RRM"/>
    <property type="match status" value="1"/>
</dbReference>
<evidence type="ECO:0000256" key="2">
    <source>
        <dbReference type="ARBA" id="ARBA00022884"/>
    </source>
</evidence>
<name>A0A0N4ZKM7_PARTI</name>
<dbReference type="Gene3D" id="3.30.70.330">
    <property type="match status" value="2"/>
</dbReference>
<reference evidence="6" key="1">
    <citation type="submission" date="2017-02" db="UniProtKB">
        <authorList>
            <consortium name="WormBaseParasite"/>
        </authorList>
    </citation>
    <scope>IDENTIFICATION</scope>
</reference>
<evidence type="ECO:0000313" key="5">
    <source>
        <dbReference type="Proteomes" id="UP000038045"/>
    </source>
</evidence>
<evidence type="ECO:0000256" key="1">
    <source>
        <dbReference type="ARBA" id="ARBA00022737"/>
    </source>
</evidence>
<evidence type="ECO:0000259" key="4">
    <source>
        <dbReference type="PROSITE" id="PS50102"/>
    </source>
</evidence>
<dbReference type="GO" id="GO:0003723">
    <property type="term" value="F:RNA binding"/>
    <property type="evidence" value="ECO:0007669"/>
    <property type="project" value="UniProtKB-UniRule"/>
</dbReference>
<accession>A0A0N4ZKM7</accession>
<dbReference type="InterPro" id="IPR000504">
    <property type="entry name" value="RRM_dom"/>
</dbReference>
<proteinExistence type="predicted"/>
<sequence length="226" mass="26415">MILKMRGLPFDCTEEQINNFFTVNCTSPGIIKNGIIFIYKFDGKPSGDAFVIFESIHSYERAFLRHKQCIGTRYIELFKSTYIELEKYLRNKNIINSDYKKDCIRLRGLPFEAKIPHIIEFLGVYINLVQEHGIHMILNHKGESSGEVLIQLTSEEAAHEIASKLHNNYMKVGRKKRYIEIFQISSKDMNLISVPQNYTLNQQFFIPNTQYQNIIFPIFSAPPLYY</sequence>
<feature type="domain" description="RRM" evidence="4">
    <location>
        <begin position="1"/>
        <end position="82"/>
    </location>
</feature>
<evidence type="ECO:0000313" key="6">
    <source>
        <dbReference type="WBParaSite" id="PTRK_0000866100.1"/>
    </source>
</evidence>
<dbReference type="WBParaSite" id="PTRK_0000866100.1">
    <property type="protein sequence ID" value="PTRK_0000866100.1"/>
    <property type="gene ID" value="PTRK_0000866100"/>
</dbReference>
<dbReference type="SUPFAM" id="SSF54928">
    <property type="entry name" value="RNA-binding domain, RBD"/>
    <property type="match status" value="2"/>
</dbReference>
<evidence type="ECO:0000256" key="3">
    <source>
        <dbReference type="PROSITE-ProRule" id="PRU00176"/>
    </source>
</evidence>
<dbReference type="Proteomes" id="UP000038045">
    <property type="component" value="Unplaced"/>
</dbReference>
<dbReference type="InterPro" id="IPR035979">
    <property type="entry name" value="RBD_domain_sf"/>
</dbReference>
<dbReference type="InterPro" id="IPR050666">
    <property type="entry name" value="ESRP"/>
</dbReference>
<protein>
    <submittedName>
        <fullName evidence="6">RRM domain-containing protein</fullName>
    </submittedName>
</protein>
<dbReference type="InterPro" id="IPR012677">
    <property type="entry name" value="Nucleotide-bd_a/b_plait_sf"/>
</dbReference>
<keyword evidence="5" id="KW-1185">Reference proteome</keyword>
<dbReference type="SMART" id="SM00360">
    <property type="entry name" value="RRM"/>
    <property type="match status" value="2"/>
</dbReference>
<dbReference type="AlphaFoldDB" id="A0A0N4ZKM7"/>
<keyword evidence="2 3" id="KW-0694">RNA-binding</keyword>